<organism evidence="1">
    <name type="scientific">marine sediment metagenome</name>
    <dbReference type="NCBI Taxonomy" id="412755"/>
    <lineage>
        <taxon>unclassified sequences</taxon>
        <taxon>metagenomes</taxon>
        <taxon>ecological metagenomes</taxon>
    </lineage>
</organism>
<name>A0A0F9RQM3_9ZZZZ</name>
<dbReference type="EMBL" id="LAZR01001030">
    <property type="protein sequence ID" value="KKN52167.1"/>
    <property type="molecule type" value="Genomic_DNA"/>
</dbReference>
<evidence type="ECO:0000313" key="1">
    <source>
        <dbReference type="EMBL" id="KKN52167.1"/>
    </source>
</evidence>
<sequence>MKEKGKSGFGTLYYGGKPFPFGLDKAIDDTVYEVSVSRIVSASWPPSSKSAYDKCKGHKWRHHKKLPKDWIYCTNCKTQQHEELK</sequence>
<proteinExistence type="predicted"/>
<reference evidence="1" key="1">
    <citation type="journal article" date="2015" name="Nature">
        <title>Complex archaea that bridge the gap between prokaryotes and eukaryotes.</title>
        <authorList>
            <person name="Spang A."/>
            <person name="Saw J.H."/>
            <person name="Jorgensen S.L."/>
            <person name="Zaremba-Niedzwiedzka K."/>
            <person name="Martijn J."/>
            <person name="Lind A.E."/>
            <person name="van Eijk R."/>
            <person name="Schleper C."/>
            <person name="Guy L."/>
            <person name="Ettema T.J."/>
        </authorList>
    </citation>
    <scope>NUCLEOTIDE SEQUENCE</scope>
</reference>
<protein>
    <submittedName>
        <fullName evidence="1">Uncharacterized protein</fullName>
    </submittedName>
</protein>
<comment type="caution">
    <text evidence="1">The sequence shown here is derived from an EMBL/GenBank/DDBJ whole genome shotgun (WGS) entry which is preliminary data.</text>
</comment>
<dbReference type="AlphaFoldDB" id="A0A0F9RQM3"/>
<gene>
    <name evidence="1" type="ORF">LCGC14_0615170</name>
</gene>
<accession>A0A0F9RQM3</accession>